<evidence type="ECO:0000313" key="2">
    <source>
        <dbReference type="EMBL" id="CTQ79024.1"/>
    </source>
</evidence>
<evidence type="ECO:0000259" key="1">
    <source>
        <dbReference type="Pfam" id="PF13340"/>
    </source>
</evidence>
<dbReference type="Proteomes" id="UP000049983">
    <property type="component" value="Unassembled WGS sequence"/>
</dbReference>
<sequence>MARGDLTDAEWELIEALLPSERGRKTRPAQDNRRYLNGMLHVLRVSCPWRDMRERYGKWNSVYVRFRRWAEQGVWEGLLETLMDLGLTDDWQHMIDSTTVRGHSQAAGAKGGLIRRLLVDHATALRRNSTPEQTVKDALSALS</sequence>
<dbReference type="Pfam" id="PF13340">
    <property type="entry name" value="DUF4096"/>
    <property type="match status" value="1"/>
</dbReference>
<dbReference type="AlphaFoldDB" id="A0A0M7AZL8"/>
<name>A0A0M7AZL8_9HYPH</name>
<proteinExistence type="predicted"/>
<gene>
    <name evidence="2" type="ORF">LA5096_05970</name>
</gene>
<reference evidence="3" key="1">
    <citation type="submission" date="2015-07" db="EMBL/GenBank/DDBJ databases">
        <authorList>
            <person name="Rodrigo-Torres Lidia"/>
            <person name="Arahal R.David."/>
        </authorList>
    </citation>
    <scope>NUCLEOTIDE SEQUENCE [LARGE SCALE GENOMIC DNA]</scope>
    <source>
        <strain evidence="3">CECT 5096</strain>
    </source>
</reference>
<dbReference type="RefSeq" id="WP_055661760.1">
    <property type="nucleotide sequence ID" value="NZ_CXWC01000017.1"/>
</dbReference>
<dbReference type="PANTHER" id="PTHR46637:SF1">
    <property type="entry name" value="BLL5188 PROTEIN"/>
    <property type="match status" value="1"/>
</dbReference>
<dbReference type="NCBIfam" id="NF033580">
    <property type="entry name" value="transpos_IS5_3"/>
    <property type="match status" value="1"/>
</dbReference>
<evidence type="ECO:0000313" key="3">
    <source>
        <dbReference type="Proteomes" id="UP000049983"/>
    </source>
</evidence>
<keyword evidence="3" id="KW-1185">Reference proteome</keyword>
<dbReference type="STRING" id="311410.LA5095_05720"/>
<accession>A0A0M7AZL8</accession>
<protein>
    <submittedName>
        <fullName evidence="2">Transposase</fullName>
    </submittedName>
</protein>
<dbReference type="GeneID" id="97673711"/>
<dbReference type="PANTHER" id="PTHR46637">
    <property type="entry name" value="TIS1421-TRANSPOSASE PROTEIN A"/>
    <property type="match status" value="1"/>
</dbReference>
<organism evidence="2 3">
    <name type="scientific">Roseibium album</name>
    <dbReference type="NCBI Taxonomy" id="311410"/>
    <lineage>
        <taxon>Bacteria</taxon>
        <taxon>Pseudomonadati</taxon>
        <taxon>Pseudomonadota</taxon>
        <taxon>Alphaproteobacteria</taxon>
        <taxon>Hyphomicrobiales</taxon>
        <taxon>Stappiaceae</taxon>
        <taxon>Roseibium</taxon>
    </lineage>
</organism>
<dbReference type="InterPro" id="IPR025161">
    <property type="entry name" value="IS402-like_dom"/>
</dbReference>
<dbReference type="EMBL" id="CXWC01000017">
    <property type="protein sequence ID" value="CTQ79024.1"/>
    <property type="molecule type" value="Genomic_DNA"/>
</dbReference>
<feature type="domain" description="Insertion element IS402-like" evidence="1">
    <location>
        <begin position="6"/>
        <end position="78"/>
    </location>
</feature>
<dbReference type="InterPro" id="IPR052909">
    <property type="entry name" value="Transposase_6_like"/>
</dbReference>